<dbReference type="RefSeq" id="XP_016483682.1">
    <property type="nucleotide sequence ID" value="XM_016628196.2"/>
</dbReference>
<feature type="domain" description="TF-B3" evidence="7">
    <location>
        <begin position="81"/>
        <end position="174"/>
    </location>
</feature>
<sequence length="247" mass="27678">MEQRVLSTLIGVSVSKRADLLSSLVTIRSRPMSPDEGIDFSHCSLNKQNFDITSSHKEQTAETAERRLPEEPKPVDSPETPPQFFKVILSPHASKLHIPDEFVMEYGVDLRDVVSLEVPDGAMWKVKLQNCSGMAWLKEGWNRFKEYYSIGCGYFLLFRYNGNSHFSVFIFDLSASEIDYPPGPNEDEISPGLNEDLTPEISPGPNENLAPENLCVVAEPEENPLTCQENSCAETLLMISQPSRPNV</sequence>
<proteinExistence type="predicted"/>
<keyword evidence="8" id="KW-1185">Reference proteome</keyword>
<protein>
    <submittedName>
        <fullName evidence="9">B3 domain-containing protein At1g49475-like</fullName>
    </submittedName>
</protein>
<dbReference type="GO" id="GO:0005634">
    <property type="term" value="C:nucleus"/>
    <property type="evidence" value="ECO:0007669"/>
    <property type="project" value="UniProtKB-SubCell"/>
</dbReference>
<feature type="compositionally biased region" description="Basic and acidic residues" evidence="6">
    <location>
        <begin position="54"/>
        <end position="76"/>
    </location>
</feature>
<dbReference type="STRING" id="4097.A0A1S4B430"/>
<keyword evidence="2" id="KW-0805">Transcription regulation</keyword>
<evidence type="ECO:0000259" key="7">
    <source>
        <dbReference type="PROSITE" id="PS50863"/>
    </source>
</evidence>
<evidence type="ECO:0000313" key="9">
    <source>
        <dbReference type="RefSeq" id="XP_016483682.1"/>
    </source>
</evidence>
<keyword evidence="5" id="KW-0539">Nucleus</keyword>
<dbReference type="InterPro" id="IPR003340">
    <property type="entry name" value="B3_DNA-bd"/>
</dbReference>
<dbReference type="Pfam" id="PF02362">
    <property type="entry name" value="B3"/>
    <property type="match status" value="1"/>
</dbReference>
<dbReference type="OMA" id="DEFVMEY"/>
<dbReference type="InterPro" id="IPR050655">
    <property type="entry name" value="Plant_B3_domain"/>
</dbReference>
<dbReference type="PANTHER" id="PTHR31920:SF120">
    <property type="entry name" value="TF-B3 DOMAIN-CONTAINING PROTEIN"/>
    <property type="match status" value="1"/>
</dbReference>
<reference evidence="8" key="1">
    <citation type="journal article" date="2014" name="Nat. Commun.">
        <title>The tobacco genome sequence and its comparison with those of tomato and potato.</title>
        <authorList>
            <person name="Sierro N."/>
            <person name="Battey J.N."/>
            <person name="Ouadi S."/>
            <person name="Bakaher N."/>
            <person name="Bovet L."/>
            <person name="Willig A."/>
            <person name="Goepfert S."/>
            <person name="Peitsch M.C."/>
            <person name="Ivanov N.V."/>
        </authorList>
    </citation>
    <scope>NUCLEOTIDE SEQUENCE [LARGE SCALE GENOMIC DNA]</scope>
</reference>
<dbReference type="AlphaFoldDB" id="A0A1S4B430"/>
<dbReference type="Gene3D" id="2.40.330.10">
    <property type="entry name" value="DNA-binding pseudobarrel domain"/>
    <property type="match status" value="1"/>
</dbReference>
<dbReference type="RefSeq" id="XP_016483682.1">
    <property type="nucleotide sequence ID" value="XM_016628196.1"/>
</dbReference>
<evidence type="ECO:0000256" key="2">
    <source>
        <dbReference type="ARBA" id="ARBA00023015"/>
    </source>
</evidence>
<dbReference type="InterPro" id="IPR015300">
    <property type="entry name" value="DNA-bd_pseudobarrel_sf"/>
</dbReference>
<evidence type="ECO:0000256" key="4">
    <source>
        <dbReference type="ARBA" id="ARBA00023163"/>
    </source>
</evidence>
<gene>
    <name evidence="9" type="primary">LOC107804322</name>
</gene>
<dbReference type="CDD" id="cd10017">
    <property type="entry name" value="B3_DNA"/>
    <property type="match status" value="1"/>
</dbReference>
<dbReference type="PROSITE" id="PS50863">
    <property type="entry name" value="B3"/>
    <property type="match status" value="1"/>
</dbReference>
<evidence type="ECO:0000256" key="3">
    <source>
        <dbReference type="ARBA" id="ARBA00023125"/>
    </source>
</evidence>
<keyword evidence="4" id="KW-0804">Transcription</keyword>
<dbReference type="SUPFAM" id="SSF101936">
    <property type="entry name" value="DNA-binding pseudobarrel domain"/>
    <property type="match status" value="1"/>
</dbReference>
<dbReference type="Proteomes" id="UP000790787">
    <property type="component" value="Chromosome 23"/>
</dbReference>
<evidence type="ECO:0000256" key="6">
    <source>
        <dbReference type="SAM" id="MobiDB-lite"/>
    </source>
</evidence>
<evidence type="ECO:0000313" key="8">
    <source>
        <dbReference type="Proteomes" id="UP000790787"/>
    </source>
</evidence>
<comment type="subcellular location">
    <subcellularLocation>
        <location evidence="1">Nucleus</location>
    </subcellularLocation>
</comment>
<dbReference type="KEGG" id="nta:107804322"/>
<dbReference type="SMART" id="SM01019">
    <property type="entry name" value="B3"/>
    <property type="match status" value="1"/>
</dbReference>
<dbReference type="PANTHER" id="PTHR31920">
    <property type="entry name" value="B3 DOMAIN-CONTAINING"/>
    <property type="match status" value="1"/>
</dbReference>
<dbReference type="GeneID" id="107804322"/>
<evidence type="ECO:0000256" key="5">
    <source>
        <dbReference type="ARBA" id="ARBA00023242"/>
    </source>
</evidence>
<dbReference type="OrthoDB" id="1864528at2759"/>
<feature type="region of interest" description="Disordered" evidence="6">
    <location>
        <begin position="51"/>
        <end position="79"/>
    </location>
</feature>
<organism evidence="8 9">
    <name type="scientific">Nicotiana tabacum</name>
    <name type="common">Common tobacco</name>
    <dbReference type="NCBI Taxonomy" id="4097"/>
    <lineage>
        <taxon>Eukaryota</taxon>
        <taxon>Viridiplantae</taxon>
        <taxon>Streptophyta</taxon>
        <taxon>Embryophyta</taxon>
        <taxon>Tracheophyta</taxon>
        <taxon>Spermatophyta</taxon>
        <taxon>Magnoliopsida</taxon>
        <taxon>eudicotyledons</taxon>
        <taxon>Gunneridae</taxon>
        <taxon>Pentapetalae</taxon>
        <taxon>asterids</taxon>
        <taxon>lamiids</taxon>
        <taxon>Solanales</taxon>
        <taxon>Solanaceae</taxon>
        <taxon>Nicotianoideae</taxon>
        <taxon>Nicotianeae</taxon>
        <taxon>Nicotiana</taxon>
    </lineage>
</organism>
<keyword evidence="3" id="KW-0238">DNA-binding</keyword>
<name>A0A1S4B430_TOBAC</name>
<dbReference type="PaxDb" id="4097-A0A1S4B430"/>
<dbReference type="GO" id="GO:0003677">
    <property type="term" value="F:DNA binding"/>
    <property type="evidence" value="ECO:0007669"/>
    <property type="project" value="UniProtKB-KW"/>
</dbReference>
<accession>A0A1S4B430</accession>
<evidence type="ECO:0000256" key="1">
    <source>
        <dbReference type="ARBA" id="ARBA00004123"/>
    </source>
</evidence>
<reference evidence="9" key="2">
    <citation type="submission" date="2025-08" db="UniProtKB">
        <authorList>
            <consortium name="RefSeq"/>
        </authorList>
    </citation>
    <scope>IDENTIFICATION</scope>
    <source>
        <tissue evidence="9">Leaf</tissue>
    </source>
</reference>